<keyword evidence="3 7" id="KW-0223">Dioxygenase</keyword>
<accession>A0A3B0STS7</accession>
<evidence type="ECO:0000313" key="7">
    <source>
        <dbReference type="EMBL" id="VAV99883.1"/>
    </source>
</evidence>
<proteinExistence type="inferred from homology"/>
<evidence type="ECO:0000259" key="6">
    <source>
        <dbReference type="Pfam" id="PF02668"/>
    </source>
</evidence>
<dbReference type="EMBL" id="UOEH01000289">
    <property type="protein sequence ID" value="VAV99883.1"/>
    <property type="molecule type" value="Genomic_DNA"/>
</dbReference>
<evidence type="ECO:0000256" key="2">
    <source>
        <dbReference type="ARBA" id="ARBA00022723"/>
    </source>
</evidence>
<keyword evidence="4" id="KW-0560">Oxidoreductase</keyword>
<organism evidence="7">
    <name type="scientific">hydrothermal vent metagenome</name>
    <dbReference type="NCBI Taxonomy" id="652676"/>
    <lineage>
        <taxon>unclassified sequences</taxon>
        <taxon>metagenomes</taxon>
        <taxon>ecological metagenomes</taxon>
    </lineage>
</organism>
<sequence>KREADETSPIFAETWHSDWSFQETPPAGTCLMAMTIPPIGGDTLFANQHLALETMPESLLNKLKGKQAVHSARAAYAPDGAYGAADQRMRSMDIRPSADAHGEHLHPIIRAHRETGRKGIFGCAGYIVGFAYEDPKASMALLGELYQWQTRKEFQYRHKWQDNMLVMWDNRSVLHMATGGYAGHARRLHRTTIGERV</sequence>
<feature type="non-terminal residue" evidence="7">
    <location>
        <position position="1"/>
    </location>
</feature>
<dbReference type="SUPFAM" id="SSF51197">
    <property type="entry name" value="Clavaminate synthase-like"/>
    <property type="match status" value="1"/>
</dbReference>
<dbReference type="Gene3D" id="3.60.130.10">
    <property type="entry name" value="Clavaminate synthase-like"/>
    <property type="match status" value="1"/>
</dbReference>
<dbReference type="InterPro" id="IPR042098">
    <property type="entry name" value="TauD-like_sf"/>
</dbReference>
<dbReference type="InterPro" id="IPR051323">
    <property type="entry name" value="AtsK-like"/>
</dbReference>
<evidence type="ECO:0000256" key="1">
    <source>
        <dbReference type="ARBA" id="ARBA00005896"/>
    </source>
</evidence>
<dbReference type="GO" id="GO:0000908">
    <property type="term" value="F:taurine dioxygenase activity"/>
    <property type="evidence" value="ECO:0007669"/>
    <property type="project" value="TreeGrafter"/>
</dbReference>
<feature type="domain" description="TauD/TfdA-like" evidence="6">
    <location>
        <begin position="13"/>
        <end position="192"/>
    </location>
</feature>
<dbReference type="GO" id="GO:0005737">
    <property type="term" value="C:cytoplasm"/>
    <property type="evidence" value="ECO:0007669"/>
    <property type="project" value="TreeGrafter"/>
</dbReference>
<evidence type="ECO:0000256" key="5">
    <source>
        <dbReference type="ARBA" id="ARBA00023004"/>
    </source>
</evidence>
<dbReference type="GO" id="GO:0006790">
    <property type="term" value="P:sulfur compound metabolic process"/>
    <property type="evidence" value="ECO:0007669"/>
    <property type="project" value="TreeGrafter"/>
</dbReference>
<dbReference type="GO" id="GO:0046872">
    <property type="term" value="F:metal ion binding"/>
    <property type="evidence" value="ECO:0007669"/>
    <property type="project" value="UniProtKB-KW"/>
</dbReference>
<name>A0A3B0STS7_9ZZZZ</name>
<keyword evidence="2" id="KW-0479">Metal-binding</keyword>
<keyword evidence="5" id="KW-0408">Iron</keyword>
<dbReference type="Pfam" id="PF02668">
    <property type="entry name" value="TauD"/>
    <property type="match status" value="1"/>
</dbReference>
<gene>
    <name evidence="7" type="ORF">MNBD_ALPHA05-667</name>
</gene>
<protein>
    <submittedName>
        <fullName evidence="7">Dioxygenase</fullName>
    </submittedName>
</protein>
<comment type="similarity">
    <text evidence="1">Belongs to the TfdA dioxygenase family.</text>
</comment>
<evidence type="ECO:0000256" key="4">
    <source>
        <dbReference type="ARBA" id="ARBA00023002"/>
    </source>
</evidence>
<evidence type="ECO:0000256" key="3">
    <source>
        <dbReference type="ARBA" id="ARBA00022964"/>
    </source>
</evidence>
<reference evidence="7" key="1">
    <citation type="submission" date="2018-06" db="EMBL/GenBank/DDBJ databases">
        <authorList>
            <person name="Zhirakovskaya E."/>
        </authorList>
    </citation>
    <scope>NUCLEOTIDE SEQUENCE</scope>
</reference>
<dbReference type="PANTHER" id="PTHR30468:SF1">
    <property type="entry name" value="ALPHA-KETOGLUTARATE-DEPENDENT SULFONATE DIOXYGENASE"/>
    <property type="match status" value="1"/>
</dbReference>
<dbReference type="InterPro" id="IPR003819">
    <property type="entry name" value="TauD/TfdA-like"/>
</dbReference>
<dbReference type="AlphaFoldDB" id="A0A3B0STS7"/>
<dbReference type="PANTHER" id="PTHR30468">
    <property type="entry name" value="ALPHA-KETOGLUTARATE-DEPENDENT SULFONATE DIOXYGENASE"/>
    <property type="match status" value="1"/>
</dbReference>